<dbReference type="PROSITE" id="PS51257">
    <property type="entry name" value="PROKAR_LIPOPROTEIN"/>
    <property type="match status" value="1"/>
</dbReference>
<dbReference type="RefSeq" id="WP_341842343.1">
    <property type="nucleotide sequence ID" value="NZ_CP149792.1"/>
</dbReference>
<name>A0ABZ2Z825_9BACT</name>
<dbReference type="Proteomes" id="UP001449657">
    <property type="component" value="Chromosome"/>
</dbReference>
<gene>
    <name evidence="1" type="ORF">WJU22_05960</name>
</gene>
<evidence type="ECO:0000313" key="1">
    <source>
        <dbReference type="EMBL" id="WZN47718.1"/>
    </source>
</evidence>
<proteinExistence type="predicted"/>
<dbReference type="EMBL" id="CP150096">
    <property type="protein sequence ID" value="WZN47718.1"/>
    <property type="molecule type" value="Genomic_DNA"/>
</dbReference>
<evidence type="ECO:0000313" key="2">
    <source>
        <dbReference type="Proteomes" id="UP001449657"/>
    </source>
</evidence>
<keyword evidence="2" id="KW-1185">Reference proteome</keyword>
<sequence>MKKPMLYLALAFAALYGMYSCTKENKVLSDQQLAKSSLSSLADSIPIDTIDTIPTDTIHDSIPLISNRLLVEPGVVDSFLWISVKTQELYNYYNVILGYFNLVNTGALTFGVKQPIGYTPLTTQYVHGQFFIPFNTKANGIYPFRINFKNVNYAGRIRVTDSGYRFNWQHDSSILLYPKFVRKS</sequence>
<organism evidence="1 2">
    <name type="scientific">Chitinophaga caseinilytica</name>
    <dbReference type="NCBI Taxonomy" id="2267521"/>
    <lineage>
        <taxon>Bacteria</taxon>
        <taxon>Pseudomonadati</taxon>
        <taxon>Bacteroidota</taxon>
        <taxon>Chitinophagia</taxon>
        <taxon>Chitinophagales</taxon>
        <taxon>Chitinophagaceae</taxon>
        <taxon>Chitinophaga</taxon>
    </lineage>
</organism>
<accession>A0ABZ2Z825</accession>
<protein>
    <submittedName>
        <fullName evidence="1">Uncharacterized protein</fullName>
    </submittedName>
</protein>
<reference evidence="1 2" key="1">
    <citation type="submission" date="2024-03" db="EMBL/GenBank/DDBJ databases">
        <title>Chitinophaga caseinilytica sp. nov., a casein hydrolysing bacterium isolated from forest soil.</title>
        <authorList>
            <person name="Lee D.S."/>
            <person name="Han D.M."/>
            <person name="Baek J.H."/>
            <person name="Choi D.G."/>
            <person name="Jeon J.H."/>
            <person name="Jeon C.O."/>
        </authorList>
    </citation>
    <scope>NUCLEOTIDE SEQUENCE [LARGE SCALE GENOMIC DNA]</scope>
    <source>
        <strain evidence="1 2">KACC 19118</strain>
    </source>
</reference>